<evidence type="ECO:0008006" key="3">
    <source>
        <dbReference type="Google" id="ProtNLM"/>
    </source>
</evidence>
<accession>A0ABW2KC03</accession>
<dbReference type="RefSeq" id="WP_379869869.1">
    <property type="nucleotide sequence ID" value="NZ_JBHTBH010000003.1"/>
</dbReference>
<evidence type="ECO:0000313" key="2">
    <source>
        <dbReference type="Proteomes" id="UP001596540"/>
    </source>
</evidence>
<dbReference type="EMBL" id="JBHTBH010000003">
    <property type="protein sequence ID" value="MFC7327513.1"/>
    <property type="molecule type" value="Genomic_DNA"/>
</dbReference>
<reference evidence="2" key="1">
    <citation type="journal article" date="2019" name="Int. J. Syst. Evol. Microbiol.">
        <title>The Global Catalogue of Microorganisms (GCM) 10K type strain sequencing project: providing services to taxonomists for standard genome sequencing and annotation.</title>
        <authorList>
            <consortium name="The Broad Institute Genomics Platform"/>
            <consortium name="The Broad Institute Genome Sequencing Center for Infectious Disease"/>
            <person name="Wu L."/>
            <person name="Ma J."/>
        </authorList>
    </citation>
    <scope>NUCLEOTIDE SEQUENCE [LARGE SCALE GENOMIC DNA]</scope>
    <source>
        <strain evidence="2">CGMCC 4.7382</strain>
    </source>
</reference>
<comment type="caution">
    <text evidence="1">The sequence shown here is derived from an EMBL/GenBank/DDBJ whole genome shotgun (WGS) entry which is preliminary data.</text>
</comment>
<organism evidence="1 2">
    <name type="scientific">Marinactinospora rubrisoli</name>
    <dbReference type="NCBI Taxonomy" id="2715399"/>
    <lineage>
        <taxon>Bacteria</taxon>
        <taxon>Bacillati</taxon>
        <taxon>Actinomycetota</taxon>
        <taxon>Actinomycetes</taxon>
        <taxon>Streptosporangiales</taxon>
        <taxon>Nocardiopsidaceae</taxon>
        <taxon>Marinactinospora</taxon>
    </lineage>
</organism>
<name>A0ABW2KC03_9ACTN</name>
<protein>
    <recommendedName>
        <fullName evidence="3">Transferase</fullName>
    </recommendedName>
</protein>
<proteinExistence type="predicted"/>
<keyword evidence="2" id="KW-1185">Reference proteome</keyword>
<sequence length="280" mass="30929">MRVQTSRVRADDILELDLAEPARAGAQVVLRPLGGRATVVRGRRMRTWVGARRAYVDLRWAPLAEGTWAVRWADPGRTSRPVWTDDPCYDLAARREYAARPSRREVAALRGGDGRLLIRVRRVRPYAEVREVTVRDATVRLTGFLAHAAPPPPGARVELLVRQRERVTEFAFPAGQSDEVFRCAVPLPPLAHAHDHGRAHNEWDLWLRVPGRDRGYRLRGLCDDIIGKKGRIVFPVTAVRTGAGPVDLRPYYTIADGLSLLGTAAEPPETGVPGGPGAGD</sequence>
<dbReference type="Proteomes" id="UP001596540">
    <property type="component" value="Unassembled WGS sequence"/>
</dbReference>
<gene>
    <name evidence="1" type="ORF">ACFQRF_07130</name>
</gene>
<evidence type="ECO:0000313" key="1">
    <source>
        <dbReference type="EMBL" id="MFC7327513.1"/>
    </source>
</evidence>